<dbReference type="RefSeq" id="WP_188535560.1">
    <property type="nucleotide sequence ID" value="NZ_BMEQ01000005.1"/>
</dbReference>
<dbReference type="Proteomes" id="UP000638848">
    <property type="component" value="Unassembled WGS sequence"/>
</dbReference>
<feature type="domain" description="Helicase C-terminal" evidence="14">
    <location>
        <begin position="238"/>
        <end position="386"/>
    </location>
</feature>
<dbReference type="NCBIfam" id="TIGR00614">
    <property type="entry name" value="recQ_fam"/>
    <property type="match status" value="1"/>
</dbReference>
<keyword evidence="3" id="KW-0547">Nucleotide-binding</keyword>
<evidence type="ECO:0000256" key="5">
    <source>
        <dbReference type="ARBA" id="ARBA00022806"/>
    </source>
</evidence>
<comment type="caution">
    <text evidence="15">The sequence shown here is derived from an EMBL/GenBank/DDBJ whole genome shotgun (WGS) entry which is preliminary data.</text>
</comment>
<dbReference type="GO" id="GO:0046872">
    <property type="term" value="F:metal ion binding"/>
    <property type="evidence" value="ECO:0007669"/>
    <property type="project" value="UniProtKB-KW"/>
</dbReference>
<dbReference type="SUPFAM" id="SSF52540">
    <property type="entry name" value="P-loop containing nucleoside triphosphate hydrolases"/>
    <property type="match status" value="1"/>
</dbReference>
<dbReference type="InterPro" id="IPR032284">
    <property type="entry name" value="RecQ_Zn-bd"/>
</dbReference>
<keyword evidence="6" id="KW-0067">ATP-binding</keyword>
<evidence type="ECO:0000256" key="6">
    <source>
        <dbReference type="ARBA" id="ARBA00022840"/>
    </source>
</evidence>
<name>A0A917GNM3_9MICC</name>
<dbReference type="GO" id="GO:0030894">
    <property type="term" value="C:replisome"/>
    <property type="evidence" value="ECO:0007669"/>
    <property type="project" value="TreeGrafter"/>
</dbReference>
<dbReference type="PROSITE" id="PS00690">
    <property type="entry name" value="DEAH_ATP_HELICASE"/>
    <property type="match status" value="1"/>
</dbReference>
<dbReference type="GO" id="GO:0043590">
    <property type="term" value="C:bacterial nucleoid"/>
    <property type="evidence" value="ECO:0007669"/>
    <property type="project" value="TreeGrafter"/>
</dbReference>
<evidence type="ECO:0000313" key="16">
    <source>
        <dbReference type="Proteomes" id="UP000638848"/>
    </source>
</evidence>
<evidence type="ECO:0000256" key="12">
    <source>
        <dbReference type="ARBA" id="ARBA00044550"/>
    </source>
</evidence>
<sequence>MTTATPGAPPGPVPERGGTPEELRRIAAACFGIDEFREGQFEAMEAAASGRDVLAVMPTGHGKSAIYQVPGTALPGTAVVVSPLIALQHDQVEAINADLGAERAFAVNSKVGPRRERAAWDAVESGRAKFLFLAPEQLAREETAERLAAHPPSLFVVDEAHCIASWGHDFRPDYLVLGEAVERLGHPPVVALTATASPHTRAEIVDRLGMRDPLVLVHSFDRPNIELRVVRHHKASDKRRAVLAEVAGLAGPGLVYVATRRETEEYAAQLAGRGLRAEAYHAGRRQAERQEVHERFLADELDVVVATTAFGMGIDKPDVRYVVHADIPDSLDSYYQEIGRAGRDGRPALAVLHYRSEDLGLQQYFAGAAPDEADLETVFRGVRAEGPVRARELRERTGLGPRAQARALHLLEHSGGVLATPQGYRAVTGAAPGRVVARALAEAAAQHRIDRSRIEMMRGYAETDGCRRDWLLNYFGEETSGWCGNCDNCEEEGSAAEAEERLAATPHGWEIQTPVAHREWGHGIVMGAEPDRITVLFDSVGYKELSLRLIEENAGLLVHEGPAGG</sequence>
<dbReference type="SMART" id="SM00490">
    <property type="entry name" value="HELICc"/>
    <property type="match status" value="1"/>
</dbReference>
<dbReference type="GO" id="GO:0006281">
    <property type="term" value="P:DNA repair"/>
    <property type="evidence" value="ECO:0007669"/>
    <property type="project" value="TreeGrafter"/>
</dbReference>
<accession>A0A917GNM3</accession>
<dbReference type="EMBL" id="BMEQ01000005">
    <property type="protein sequence ID" value="GGG52294.1"/>
    <property type="molecule type" value="Genomic_DNA"/>
</dbReference>
<organism evidence="15 16">
    <name type="scientific">Kocuria dechangensis</name>
    <dbReference type="NCBI Taxonomy" id="1176249"/>
    <lineage>
        <taxon>Bacteria</taxon>
        <taxon>Bacillati</taxon>
        <taxon>Actinomycetota</taxon>
        <taxon>Actinomycetes</taxon>
        <taxon>Micrococcales</taxon>
        <taxon>Micrococcaceae</taxon>
        <taxon>Kocuria</taxon>
    </lineage>
</organism>
<keyword evidence="4" id="KW-0378">Hydrolase</keyword>
<comment type="similarity">
    <text evidence="1">Belongs to the helicase family. RecQ subfamily.</text>
</comment>
<dbReference type="InterPro" id="IPR036388">
    <property type="entry name" value="WH-like_DNA-bd_sf"/>
</dbReference>
<dbReference type="InterPro" id="IPR004589">
    <property type="entry name" value="DNA_helicase_ATP-dep_RecQ"/>
</dbReference>
<dbReference type="GO" id="GO:0005737">
    <property type="term" value="C:cytoplasm"/>
    <property type="evidence" value="ECO:0007669"/>
    <property type="project" value="TreeGrafter"/>
</dbReference>
<dbReference type="Pfam" id="PF00271">
    <property type="entry name" value="Helicase_C"/>
    <property type="match status" value="1"/>
</dbReference>
<dbReference type="Gene3D" id="3.40.50.300">
    <property type="entry name" value="P-loop containing nucleotide triphosphate hydrolases"/>
    <property type="match status" value="2"/>
</dbReference>
<dbReference type="SMART" id="SM00487">
    <property type="entry name" value="DEXDc"/>
    <property type="match status" value="1"/>
</dbReference>
<protein>
    <recommendedName>
        <fullName evidence="11">ATP-dependent DNA helicase RecQ</fullName>
        <ecNumber evidence="10">5.6.2.4</ecNumber>
    </recommendedName>
    <alternativeName>
        <fullName evidence="12">DNA 3'-5' helicase RecQ</fullName>
    </alternativeName>
</protein>
<dbReference type="PANTHER" id="PTHR13710">
    <property type="entry name" value="DNA HELICASE RECQ FAMILY MEMBER"/>
    <property type="match status" value="1"/>
</dbReference>
<dbReference type="GO" id="GO:0043138">
    <property type="term" value="F:3'-5' DNA helicase activity"/>
    <property type="evidence" value="ECO:0007669"/>
    <property type="project" value="UniProtKB-EC"/>
</dbReference>
<evidence type="ECO:0000256" key="3">
    <source>
        <dbReference type="ARBA" id="ARBA00022741"/>
    </source>
</evidence>
<evidence type="ECO:0000256" key="11">
    <source>
        <dbReference type="ARBA" id="ARBA00044535"/>
    </source>
</evidence>
<dbReference type="GO" id="GO:0005524">
    <property type="term" value="F:ATP binding"/>
    <property type="evidence" value="ECO:0007669"/>
    <property type="project" value="UniProtKB-KW"/>
</dbReference>
<dbReference type="InterPro" id="IPR002464">
    <property type="entry name" value="DNA/RNA_helicase_DEAH_CS"/>
</dbReference>
<dbReference type="EC" id="5.6.2.4" evidence="10"/>
<comment type="catalytic activity">
    <reaction evidence="9">
        <text>Couples ATP hydrolysis with the unwinding of duplex DNA by translocating in the 3'-5' direction.</text>
        <dbReference type="EC" id="5.6.2.4"/>
    </reaction>
</comment>
<dbReference type="GO" id="GO:0006310">
    <property type="term" value="P:DNA recombination"/>
    <property type="evidence" value="ECO:0007669"/>
    <property type="project" value="InterPro"/>
</dbReference>
<dbReference type="CDD" id="cd17920">
    <property type="entry name" value="DEXHc_RecQ"/>
    <property type="match status" value="1"/>
</dbReference>
<keyword evidence="7" id="KW-0238">DNA-binding</keyword>
<evidence type="ECO:0000256" key="9">
    <source>
        <dbReference type="ARBA" id="ARBA00034617"/>
    </source>
</evidence>
<dbReference type="PANTHER" id="PTHR13710:SF105">
    <property type="entry name" value="ATP-DEPENDENT DNA HELICASE Q1"/>
    <property type="match status" value="1"/>
</dbReference>
<evidence type="ECO:0000259" key="14">
    <source>
        <dbReference type="PROSITE" id="PS51194"/>
    </source>
</evidence>
<dbReference type="InterPro" id="IPR001650">
    <property type="entry name" value="Helicase_C-like"/>
</dbReference>
<keyword evidence="2" id="KW-0479">Metal-binding</keyword>
<evidence type="ECO:0000313" key="15">
    <source>
        <dbReference type="EMBL" id="GGG52294.1"/>
    </source>
</evidence>
<evidence type="ECO:0000256" key="10">
    <source>
        <dbReference type="ARBA" id="ARBA00034808"/>
    </source>
</evidence>
<dbReference type="GO" id="GO:0003677">
    <property type="term" value="F:DNA binding"/>
    <property type="evidence" value="ECO:0007669"/>
    <property type="project" value="UniProtKB-KW"/>
</dbReference>
<evidence type="ECO:0000256" key="4">
    <source>
        <dbReference type="ARBA" id="ARBA00022801"/>
    </source>
</evidence>
<evidence type="ECO:0000256" key="7">
    <source>
        <dbReference type="ARBA" id="ARBA00023125"/>
    </source>
</evidence>
<reference evidence="15" key="1">
    <citation type="journal article" date="2014" name="Int. J. Syst. Evol. Microbiol.">
        <title>Complete genome sequence of Corynebacterium casei LMG S-19264T (=DSM 44701T), isolated from a smear-ripened cheese.</title>
        <authorList>
            <consortium name="US DOE Joint Genome Institute (JGI-PGF)"/>
            <person name="Walter F."/>
            <person name="Albersmeier A."/>
            <person name="Kalinowski J."/>
            <person name="Ruckert C."/>
        </authorList>
    </citation>
    <scope>NUCLEOTIDE SEQUENCE</scope>
    <source>
        <strain evidence="15">CGMCC 1.12187</strain>
    </source>
</reference>
<keyword evidence="16" id="KW-1185">Reference proteome</keyword>
<gene>
    <name evidence="15" type="primary">recQ</name>
    <name evidence="15" type="ORF">GCM10011374_13810</name>
</gene>
<proteinExistence type="inferred from homology"/>
<evidence type="ECO:0000256" key="8">
    <source>
        <dbReference type="ARBA" id="ARBA00023235"/>
    </source>
</evidence>
<evidence type="ECO:0000256" key="2">
    <source>
        <dbReference type="ARBA" id="ARBA00022723"/>
    </source>
</evidence>
<reference evidence="15" key="2">
    <citation type="submission" date="2020-09" db="EMBL/GenBank/DDBJ databases">
        <authorList>
            <person name="Sun Q."/>
            <person name="Zhou Y."/>
        </authorList>
    </citation>
    <scope>NUCLEOTIDE SEQUENCE</scope>
    <source>
        <strain evidence="15">CGMCC 1.12187</strain>
    </source>
</reference>
<dbReference type="GO" id="GO:0009378">
    <property type="term" value="F:four-way junction helicase activity"/>
    <property type="evidence" value="ECO:0007669"/>
    <property type="project" value="TreeGrafter"/>
</dbReference>
<dbReference type="InterPro" id="IPR011545">
    <property type="entry name" value="DEAD/DEAH_box_helicase_dom"/>
</dbReference>
<dbReference type="InterPro" id="IPR027417">
    <property type="entry name" value="P-loop_NTPase"/>
</dbReference>
<evidence type="ECO:0000259" key="13">
    <source>
        <dbReference type="PROSITE" id="PS51192"/>
    </source>
</evidence>
<evidence type="ECO:0000256" key="1">
    <source>
        <dbReference type="ARBA" id="ARBA00005446"/>
    </source>
</evidence>
<dbReference type="PROSITE" id="PS51192">
    <property type="entry name" value="HELICASE_ATP_BIND_1"/>
    <property type="match status" value="1"/>
</dbReference>
<feature type="domain" description="Helicase ATP-binding" evidence="13">
    <location>
        <begin position="44"/>
        <end position="214"/>
    </location>
</feature>
<dbReference type="InterPro" id="IPR014001">
    <property type="entry name" value="Helicase_ATP-bd"/>
</dbReference>
<dbReference type="GO" id="GO:0016787">
    <property type="term" value="F:hydrolase activity"/>
    <property type="evidence" value="ECO:0007669"/>
    <property type="project" value="UniProtKB-KW"/>
</dbReference>
<dbReference type="AlphaFoldDB" id="A0A917GNM3"/>
<dbReference type="Pfam" id="PF16124">
    <property type="entry name" value="RecQ_Zn_bind"/>
    <property type="match status" value="1"/>
</dbReference>
<dbReference type="PROSITE" id="PS51194">
    <property type="entry name" value="HELICASE_CTER"/>
    <property type="match status" value="1"/>
</dbReference>
<keyword evidence="5 15" id="KW-0347">Helicase</keyword>
<dbReference type="Gene3D" id="1.10.10.10">
    <property type="entry name" value="Winged helix-like DNA-binding domain superfamily/Winged helix DNA-binding domain"/>
    <property type="match status" value="1"/>
</dbReference>
<dbReference type="Pfam" id="PF00270">
    <property type="entry name" value="DEAD"/>
    <property type="match status" value="1"/>
</dbReference>
<keyword evidence="8" id="KW-0413">Isomerase</keyword>